<sequence length="1434" mass="161000">MLFGRVRVMMMGAKVAVPPIGPMGRPCAPRCCSASLSTAAVPSSLPLFDGESVSNETRFSSAEDSGNMETLNPIKDQDWETTRLASANSAEAKLLYDYRTWSDVFGGQEVRRPSVLVEKINHIRRRIVNGKKSFVIQKSFKSERNNPVLRSSFTPLWKTFGFQSVSGQGVQNIHDSALAESVDDYEEAYLPHSNRLLYSVETFEQPAKSVKHISERRLQGEVSRYSSYDGVMYSHPGSRWRDPHDVLSPRSRIPHMQGMSSARSNSSQNLEESQCKDVDWDFWTKSPSIQNTHNVFSLIDGQKELQLSHLPQYAPRLKSTRSSLYLRNRQIQLQRKTEAYARQRLLQNERNYFKVPKQLSSFPNNVQVHLQPEVSWQHQSGEPVEEGERVQPRVENPAFTNQPSFDNLKSSSRSGLDAWTEEGEMYKAMHKTVQNVLATSPEALTFFSPPAHSQNQGTEKLPGEHRRARNDNSMSMFNCPSKDDKHASKSKLSHKPSYPKVGSAKQLKILATSGAKFDQDIRSTKMEWEACTDSVDSQTKGKTVLKIDFQQKLKGEIVRTSADRNGSEELAATRENLQSNHFTSAVVEAEECQQPGTFQEVDTGLVCLSGEVQVVDSIVDEVGHSTNLNHFEIRKATTTVDDVLVIDDLDTAKAAAVLLMGEYRHLVHACDTEVAGIDVKEESPVDHGYMTCFSIYCGPDADFGDGKSRLWVDVLDSNKDVLESFKAYFEDPSIKKVWHNFSFDRHILSNHGIRAGGFHADTMHLARLWDSARKGAQGGYSLEALTSDPRVVDIEREADGKGHGIKKTSMKELFGRSTIKRDGTNGKLKTLRPVEELQRSAEDRPKWIDYSASDAVSTWHLWKSLQTKLKDTEWKIEGVSKGNMYDFYQEYWQPFGELLVQMESDGMLVDCGHLADIEKIARTQQQVAVRRFQKWACKYCPDALHMNVGSDTQIRQLLFGGTSNRNDTSISMPTERIFQVPNTENYLEDGEKVPKKCRPIVLRGIGVKLPVDSYTSSGWPAVSGASLKSLAGKIAFNYTILEDENDGVLSFDLPEEAAVSLTESDDSKKVANHKEDSSFYGKAYEAFGRGENGKEACAALAALCEVASINTLISNFIRPLQGGQIMGSDKRVHCSLNINTETGRLSARRPSLQNQPALEKDRYKIRQAFVASKGKSLIVADYGQLELRILAHLANCKSMLDAFEAGGDFHSRTAMNMYSHICEAVKNGSVILEWDQKAGEDKPPVPLLKDVYAAERRKAKMLNFSIAYGKTARGLSKDWKVSLPDAEKTVELWYNDRMEVKQWQEQSITEARATKRVHTLLGRTRHLPYIRSSDYLERGHAERAAINTPVQGSAADVAMCAMLEISRNHTLKELGWKLVLQVHDEVILEGPTESAEVAKKLVMDSMSYPFNGENWLRVKLDVDCKYADSWYAAK</sequence>
<reference evidence="2" key="1">
    <citation type="journal article" date="2024" name="Proc. Natl. Acad. Sci. U.S.A.">
        <title>Extraordinary preservation of gene collinearity over three hundred million years revealed in homosporous lycophytes.</title>
        <authorList>
            <person name="Li C."/>
            <person name="Wickell D."/>
            <person name="Kuo L.Y."/>
            <person name="Chen X."/>
            <person name="Nie B."/>
            <person name="Liao X."/>
            <person name="Peng D."/>
            <person name="Ji J."/>
            <person name="Jenkins J."/>
            <person name="Williams M."/>
            <person name="Shu S."/>
            <person name="Plott C."/>
            <person name="Barry K."/>
            <person name="Rajasekar S."/>
            <person name="Grimwood J."/>
            <person name="Han X."/>
            <person name="Sun S."/>
            <person name="Hou Z."/>
            <person name="He W."/>
            <person name="Dai G."/>
            <person name="Sun C."/>
            <person name="Schmutz J."/>
            <person name="Leebens-Mack J.H."/>
            <person name="Li F.W."/>
            <person name="Wang L."/>
        </authorList>
    </citation>
    <scope>NUCLEOTIDE SEQUENCE [LARGE SCALE GENOMIC DNA]</scope>
    <source>
        <strain evidence="2">cv. PW_Plant_1</strain>
    </source>
</reference>
<accession>A0ACC2BJP7</accession>
<gene>
    <name evidence="1" type="ORF">O6H91_15G073700</name>
</gene>
<name>A0ACC2BJP7_DIPCM</name>
<keyword evidence="2" id="KW-1185">Reference proteome</keyword>
<dbReference type="Proteomes" id="UP001162992">
    <property type="component" value="Chromosome 15"/>
</dbReference>
<evidence type="ECO:0000313" key="2">
    <source>
        <dbReference type="Proteomes" id="UP001162992"/>
    </source>
</evidence>
<evidence type="ECO:0000313" key="1">
    <source>
        <dbReference type="EMBL" id="KAJ7529986.1"/>
    </source>
</evidence>
<proteinExistence type="predicted"/>
<comment type="caution">
    <text evidence="1">The sequence shown here is derived from an EMBL/GenBank/DDBJ whole genome shotgun (WGS) entry which is preliminary data.</text>
</comment>
<organism evidence="1 2">
    <name type="scientific">Diphasiastrum complanatum</name>
    <name type="common">Issler's clubmoss</name>
    <name type="synonym">Lycopodium complanatum</name>
    <dbReference type="NCBI Taxonomy" id="34168"/>
    <lineage>
        <taxon>Eukaryota</taxon>
        <taxon>Viridiplantae</taxon>
        <taxon>Streptophyta</taxon>
        <taxon>Embryophyta</taxon>
        <taxon>Tracheophyta</taxon>
        <taxon>Lycopodiopsida</taxon>
        <taxon>Lycopodiales</taxon>
        <taxon>Lycopodiaceae</taxon>
        <taxon>Lycopodioideae</taxon>
        <taxon>Diphasiastrum</taxon>
    </lineage>
</organism>
<protein>
    <submittedName>
        <fullName evidence="1">Uncharacterized protein</fullName>
    </submittedName>
</protein>
<dbReference type="EMBL" id="CM055106">
    <property type="protein sequence ID" value="KAJ7529986.1"/>
    <property type="molecule type" value="Genomic_DNA"/>
</dbReference>